<evidence type="ECO:0000313" key="9">
    <source>
        <dbReference type="Proteomes" id="UP000229674"/>
    </source>
</evidence>
<protein>
    <recommendedName>
        <fullName evidence="7">L,D-TPase catalytic domain-containing protein</fullName>
    </recommendedName>
</protein>
<dbReference type="InterPro" id="IPR050979">
    <property type="entry name" value="LD-transpeptidase"/>
</dbReference>
<comment type="caution">
    <text evidence="8">The sequence shown here is derived from an EMBL/GenBank/DDBJ whole genome shotgun (WGS) entry which is preliminary data.</text>
</comment>
<dbReference type="EMBL" id="PFQX01000010">
    <property type="protein sequence ID" value="PJC65518.1"/>
    <property type="molecule type" value="Genomic_DNA"/>
</dbReference>
<dbReference type="InterPro" id="IPR038063">
    <property type="entry name" value="Transpep_catalytic_dom"/>
</dbReference>
<dbReference type="GO" id="GO:0016740">
    <property type="term" value="F:transferase activity"/>
    <property type="evidence" value="ECO:0007669"/>
    <property type="project" value="UniProtKB-KW"/>
</dbReference>
<dbReference type="GO" id="GO:0018104">
    <property type="term" value="P:peptidoglycan-protein cross-linking"/>
    <property type="evidence" value="ECO:0007669"/>
    <property type="project" value="TreeGrafter"/>
</dbReference>
<evidence type="ECO:0000256" key="5">
    <source>
        <dbReference type="ARBA" id="ARBA00023316"/>
    </source>
</evidence>
<keyword evidence="3 6" id="KW-0133">Cell shape</keyword>
<comment type="pathway">
    <text evidence="1 6">Cell wall biogenesis; peptidoglycan biosynthesis.</text>
</comment>
<feature type="active site" description="Nucleophile" evidence="6">
    <location>
        <position position="278"/>
    </location>
</feature>
<keyword evidence="4 6" id="KW-0573">Peptidoglycan synthesis</keyword>
<dbReference type="GO" id="GO:0005576">
    <property type="term" value="C:extracellular region"/>
    <property type="evidence" value="ECO:0007669"/>
    <property type="project" value="TreeGrafter"/>
</dbReference>
<proteinExistence type="predicted"/>
<dbReference type="UniPathway" id="UPA00219"/>
<feature type="active site" description="Proton donor/acceptor" evidence="6">
    <location>
        <position position="262"/>
    </location>
</feature>
<evidence type="ECO:0000256" key="4">
    <source>
        <dbReference type="ARBA" id="ARBA00022984"/>
    </source>
</evidence>
<dbReference type="Pfam" id="PF03734">
    <property type="entry name" value="YkuD"/>
    <property type="match status" value="1"/>
</dbReference>
<evidence type="ECO:0000256" key="3">
    <source>
        <dbReference type="ARBA" id="ARBA00022960"/>
    </source>
</evidence>
<dbReference type="GO" id="GO:0008360">
    <property type="term" value="P:regulation of cell shape"/>
    <property type="evidence" value="ECO:0007669"/>
    <property type="project" value="UniProtKB-UniRule"/>
</dbReference>
<dbReference type="SUPFAM" id="SSF141523">
    <property type="entry name" value="L,D-transpeptidase catalytic domain-like"/>
    <property type="match status" value="1"/>
</dbReference>
<dbReference type="GO" id="GO:0071555">
    <property type="term" value="P:cell wall organization"/>
    <property type="evidence" value="ECO:0007669"/>
    <property type="project" value="UniProtKB-UniRule"/>
</dbReference>
<reference evidence="9" key="1">
    <citation type="submission" date="2017-09" db="EMBL/GenBank/DDBJ databases">
        <title>Depth-based differentiation of microbial function through sediment-hosted aquifers and enrichment of novel symbionts in the deep terrestrial subsurface.</title>
        <authorList>
            <person name="Probst A.J."/>
            <person name="Ladd B."/>
            <person name="Jarett J.K."/>
            <person name="Geller-Mcgrath D.E."/>
            <person name="Sieber C.M.K."/>
            <person name="Emerson J.B."/>
            <person name="Anantharaman K."/>
            <person name="Thomas B.C."/>
            <person name="Malmstrom R."/>
            <person name="Stieglmeier M."/>
            <person name="Klingl A."/>
            <person name="Woyke T."/>
            <person name="Ryan C.M."/>
            <person name="Banfield J.F."/>
        </authorList>
    </citation>
    <scope>NUCLEOTIDE SEQUENCE [LARGE SCALE GENOMIC DNA]</scope>
</reference>
<evidence type="ECO:0000256" key="2">
    <source>
        <dbReference type="ARBA" id="ARBA00022679"/>
    </source>
</evidence>
<dbReference type="InterPro" id="IPR005490">
    <property type="entry name" value="LD_TPept_cat_dom"/>
</dbReference>
<keyword evidence="2" id="KW-0808">Transferase</keyword>
<evidence type="ECO:0000256" key="1">
    <source>
        <dbReference type="ARBA" id="ARBA00004752"/>
    </source>
</evidence>
<dbReference type="Gene3D" id="2.40.440.10">
    <property type="entry name" value="L,D-transpeptidase catalytic domain-like"/>
    <property type="match status" value="1"/>
</dbReference>
<evidence type="ECO:0000313" key="8">
    <source>
        <dbReference type="EMBL" id="PJC65518.1"/>
    </source>
</evidence>
<dbReference type="Proteomes" id="UP000229674">
    <property type="component" value="Unassembled WGS sequence"/>
</dbReference>
<evidence type="ECO:0000259" key="7">
    <source>
        <dbReference type="PROSITE" id="PS52029"/>
    </source>
</evidence>
<dbReference type="PANTHER" id="PTHR30582">
    <property type="entry name" value="L,D-TRANSPEPTIDASE"/>
    <property type="match status" value="1"/>
</dbReference>
<keyword evidence="5 6" id="KW-0961">Cell wall biogenesis/degradation</keyword>
<feature type="domain" description="L,D-TPase catalytic" evidence="7">
    <location>
        <begin position="180"/>
        <end position="306"/>
    </location>
</feature>
<sequence length="307" mass="34353">MKRIFTFLIIVAVLFLYFWVWVPEAKRAESGSTGSLADIQAKLDALRVQAQALQLQISLAPGEQVIVTSTVPGYFRVVDSCNWAWQGGCVNVRTGPGVSYKKASVYLETSGSQPARVRNGQMFPITGLVRGADGRMWLKIKIDRSAMAFPGRIHGDWYVAADYFQPVQFSRITPERDAVKSIKVVLHEQKLYAYEGDKMVKSAKVSTGSGDLQTQTGHFHIFAKYPVKVMEGPLKGLTDEYTLFVPFSMAFYRSDQGMAFIHAAYWHNSFGSPHSHGCVNLTFEDAEWLYNWTPDPGIRQIPVTVVP</sequence>
<evidence type="ECO:0000256" key="6">
    <source>
        <dbReference type="PROSITE-ProRule" id="PRU01373"/>
    </source>
</evidence>
<dbReference type="PROSITE" id="PS52029">
    <property type="entry name" value="LD_TPASE"/>
    <property type="match status" value="1"/>
</dbReference>
<organism evidence="8 9">
    <name type="scientific">Candidatus Colwellbacteria bacterium CG_4_9_14_0_2_um_filter_50_12</name>
    <dbReference type="NCBI Taxonomy" id="1974538"/>
    <lineage>
        <taxon>Bacteria</taxon>
        <taxon>Candidatus Colwelliibacteriota</taxon>
    </lineage>
</organism>
<name>A0A2M8G1K5_9BACT</name>
<dbReference type="PANTHER" id="PTHR30582:SF2">
    <property type="entry name" value="L,D-TRANSPEPTIDASE YCIB-RELATED"/>
    <property type="match status" value="1"/>
</dbReference>
<dbReference type="CDD" id="cd16913">
    <property type="entry name" value="YkuD_like"/>
    <property type="match status" value="1"/>
</dbReference>
<accession>A0A2M8G1K5</accession>
<dbReference type="GO" id="GO:0071972">
    <property type="term" value="F:peptidoglycan L,D-transpeptidase activity"/>
    <property type="evidence" value="ECO:0007669"/>
    <property type="project" value="TreeGrafter"/>
</dbReference>
<dbReference type="AlphaFoldDB" id="A0A2M8G1K5"/>
<gene>
    <name evidence="8" type="ORF">CO020_00200</name>
</gene>